<dbReference type="SUPFAM" id="SSF49354">
    <property type="entry name" value="PapD-like"/>
    <property type="match status" value="1"/>
</dbReference>
<dbReference type="Proteomes" id="UP001390339">
    <property type="component" value="Unassembled WGS sequence"/>
</dbReference>
<dbReference type="PANTHER" id="PTHR10809:SF6">
    <property type="entry name" value="AT11025P-RELATED"/>
    <property type="match status" value="1"/>
</dbReference>
<dbReference type="PIRSF" id="PIRSF019693">
    <property type="entry name" value="VAMP-associated"/>
    <property type="match status" value="1"/>
</dbReference>
<feature type="domain" description="MSP" evidence="8">
    <location>
        <begin position="2"/>
        <end position="122"/>
    </location>
</feature>
<dbReference type="EMBL" id="JAPCWZ010000002">
    <property type="protein sequence ID" value="KAK8877357.1"/>
    <property type="molecule type" value="Genomic_DNA"/>
</dbReference>
<evidence type="ECO:0000259" key="8">
    <source>
        <dbReference type="PROSITE" id="PS50202"/>
    </source>
</evidence>
<evidence type="ECO:0000256" key="7">
    <source>
        <dbReference type="SAM" id="Phobius"/>
    </source>
</evidence>
<evidence type="ECO:0000256" key="3">
    <source>
        <dbReference type="ARBA" id="ARBA00022692"/>
    </source>
</evidence>
<evidence type="ECO:0000256" key="1">
    <source>
        <dbReference type="ARBA" id="ARBA00004211"/>
    </source>
</evidence>
<evidence type="ECO:0000256" key="6">
    <source>
        <dbReference type="SAM" id="MobiDB-lite"/>
    </source>
</evidence>
<protein>
    <submittedName>
        <fullName evidence="9">PapD-like protein</fullName>
    </submittedName>
</protein>
<evidence type="ECO:0000256" key="2">
    <source>
        <dbReference type="ARBA" id="ARBA00008932"/>
    </source>
</evidence>
<feature type="region of interest" description="Disordered" evidence="6">
    <location>
        <begin position="128"/>
        <end position="181"/>
    </location>
</feature>
<reference evidence="9 10" key="1">
    <citation type="journal article" date="2024" name="IMA Fungus">
        <title>Apiospora arundinis, a panoply of carbohydrate-active enzymes and secondary metabolites.</title>
        <authorList>
            <person name="Sorensen T."/>
            <person name="Petersen C."/>
            <person name="Muurmann A.T."/>
            <person name="Christiansen J.V."/>
            <person name="Brundto M.L."/>
            <person name="Overgaard C.K."/>
            <person name="Boysen A.T."/>
            <person name="Wollenberg R.D."/>
            <person name="Larsen T.O."/>
            <person name="Sorensen J.L."/>
            <person name="Nielsen K.L."/>
            <person name="Sondergaard T.E."/>
        </authorList>
    </citation>
    <scope>NUCLEOTIDE SEQUENCE [LARGE SCALE GENOMIC DNA]</scope>
    <source>
        <strain evidence="9 10">AAU 773</strain>
    </source>
</reference>
<comment type="similarity">
    <text evidence="2">Belongs to the VAMP-associated protein (VAP) (TC 9.B.17) family.</text>
</comment>
<dbReference type="Gene3D" id="2.60.40.10">
    <property type="entry name" value="Immunoglobulins"/>
    <property type="match status" value="1"/>
</dbReference>
<feature type="transmembrane region" description="Helical" evidence="7">
    <location>
        <begin position="250"/>
        <end position="269"/>
    </location>
</feature>
<keyword evidence="10" id="KW-1185">Reference proteome</keyword>
<comment type="caution">
    <text evidence="9">The sequence shown here is derived from an EMBL/GenBank/DDBJ whole genome shotgun (WGS) entry which is preliminary data.</text>
</comment>
<comment type="subcellular location">
    <subcellularLocation>
        <location evidence="1">Membrane</location>
        <topology evidence="1">Single-pass type IV membrane protein</topology>
    </subcellularLocation>
</comment>
<accession>A0ABR2JIZ7</accession>
<dbReference type="PANTHER" id="PTHR10809">
    <property type="entry name" value="VESICLE-ASSOCIATED MEMBRANE PROTEIN-ASSOCIATED PROTEIN"/>
    <property type="match status" value="1"/>
</dbReference>
<gene>
    <name evidence="9" type="ORF">PGQ11_002303</name>
</gene>
<dbReference type="Pfam" id="PF00635">
    <property type="entry name" value="Motile_Sperm"/>
    <property type="match status" value="1"/>
</dbReference>
<dbReference type="InterPro" id="IPR013783">
    <property type="entry name" value="Ig-like_fold"/>
</dbReference>
<dbReference type="InterPro" id="IPR000535">
    <property type="entry name" value="MSP_dom"/>
</dbReference>
<feature type="compositionally biased region" description="Basic and acidic residues" evidence="6">
    <location>
        <begin position="164"/>
        <end position="177"/>
    </location>
</feature>
<dbReference type="PROSITE" id="PS50202">
    <property type="entry name" value="MSP"/>
    <property type="match status" value="1"/>
</dbReference>
<dbReference type="InterPro" id="IPR008962">
    <property type="entry name" value="PapD-like_sf"/>
</dbReference>
<dbReference type="InterPro" id="IPR016763">
    <property type="entry name" value="VAP"/>
</dbReference>
<evidence type="ECO:0000256" key="4">
    <source>
        <dbReference type="ARBA" id="ARBA00022989"/>
    </source>
</evidence>
<keyword evidence="5 7" id="KW-0472">Membrane</keyword>
<organism evidence="9 10">
    <name type="scientific">Apiospora arundinis</name>
    <dbReference type="NCBI Taxonomy" id="335852"/>
    <lineage>
        <taxon>Eukaryota</taxon>
        <taxon>Fungi</taxon>
        <taxon>Dikarya</taxon>
        <taxon>Ascomycota</taxon>
        <taxon>Pezizomycotina</taxon>
        <taxon>Sordariomycetes</taxon>
        <taxon>Xylariomycetidae</taxon>
        <taxon>Amphisphaeriales</taxon>
        <taxon>Apiosporaceae</taxon>
        <taxon>Apiospora</taxon>
    </lineage>
</organism>
<proteinExistence type="inferred from homology"/>
<evidence type="ECO:0000313" key="10">
    <source>
        <dbReference type="Proteomes" id="UP001390339"/>
    </source>
</evidence>
<sequence>MSVEIDPQELGFHRPFTVEVSETLKIRNPNTQPVAFKVKTTAPKQYCVRPNSGRVEPGKEVEVQVILQAMKTEPPLDTRCRDKFLVQSVPITSDKEFSNLTAIWDSIDKSQVVEKKIRVVFLSPRGTAGAVPSQLETPKRNSTVNGTDATPDVAPPAYSSPSDYRQDDKSEDVKEDAGSPSVLANAAAAASTAATATYEELKVQLEKAQQTISQLKQDQGGLRQRKTGAGEEKSAPAQLAQQVRQGTEGVPIQMTAILCLLSFLLAYLFF</sequence>
<feature type="region of interest" description="Disordered" evidence="6">
    <location>
        <begin position="216"/>
        <end position="237"/>
    </location>
</feature>
<feature type="compositionally biased region" description="Polar residues" evidence="6">
    <location>
        <begin position="134"/>
        <end position="148"/>
    </location>
</feature>
<name>A0ABR2JIZ7_9PEZI</name>
<keyword evidence="4 7" id="KW-1133">Transmembrane helix</keyword>
<keyword evidence="3 7" id="KW-0812">Transmembrane</keyword>
<evidence type="ECO:0000256" key="5">
    <source>
        <dbReference type="ARBA" id="ARBA00023136"/>
    </source>
</evidence>
<evidence type="ECO:0000313" key="9">
    <source>
        <dbReference type="EMBL" id="KAK8877357.1"/>
    </source>
</evidence>